<dbReference type="SMART" id="SM00409">
    <property type="entry name" value="IG"/>
    <property type="match status" value="3"/>
</dbReference>
<keyword evidence="3" id="KW-1015">Disulfide bond</keyword>
<dbReference type="InterPro" id="IPR003598">
    <property type="entry name" value="Ig_sub2"/>
</dbReference>
<dbReference type="InterPro" id="IPR013151">
    <property type="entry name" value="Immunoglobulin_dom"/>
</dbReference>
<keyword evidence="4" id="KW-0325">Glycoprotein</keyword>
<dbReference type="Proteomes" id="UP000085678">
    <property type="component" value="Unplaced"/>
</dbReference>
<keyword evidence="5" id="KW-0393">Immunoglobulin domain</keyword>
<dbReference type="GeneID" id="106173746"/>
<comment type="subcellular location">
    <subcellularLocation>
        <location evidence="1">Membrane</location>
        <topology evidence="1">Single-pass type I membrane protein</topology>
    </subcellularLocation>
</comment>
<dbReference type="InterPro" id="IPR013783">
    <property type="entry name" value="Ig-like_fold"/>
</dbReference>
<keyword evidence="2" id="KW-0472">Membrane</keyword>
<dbReference type="RefSeq" id="XP_013410430.1">
    <property type="nucleotide sequence ID" value="XM_013554976.1"/>
</dbReference>
<organism evidence="8 9">
    <name type="scientific">Lingula anatina</name>
    <name type="common">Brachiopod</name>
    <name type="synonym">Lingula unguis</name>
    <dbReference type="NCBI Taxonomy" id="7574"/>
    <lineage>
        <taxon>Eukaryota</taxon>
        <taxon>Metazoa</taxon>
        <taxon>Spiralia</taxon>
        <taxon>Lophotrochozoa</taxon>
        <taxon>Brachiopoda</taxon>
        <taxon>Linguliformea</taxon>
        <taxon>Lingulata</taxon>
        <taxon>Lingulida</taxon>
        <taxon>Linguloidea</taxon>
        <taxon>Lingulidae</taxon>
        <taxon>Lingula</taxon>
    </lineage>
</organism>
<feature type="non-terminal residue" evidence="9">
    <location>
        <position position="384"/>
    </location>
</feature>
<dbReference type="InterPro" id="IPR036116">
    <property type="entry name" value="FN3_sf"/>
</dbReference>
<dbReference type="InterPro" id="IPR003599">
    <property type="entry name" value="Ig_sub"/>
</dbReference>
<evidence type="ECO:0000259" key="7">
    <source>
        <dbReference type="PROSITE" id="PS50853"/>
    </source>
</evidence>
<dbReference type="GO" id="GO:0005886">
    <property type="term" value="C:plasma membrane"/>
    <property type="evidence" value="ECO:0007669"/>
    <property type="project" value="TreeGrafter"/>
</dbReference>
<dbReference type="Gene3D" id="2.60.40.10">
    <property type="entry name" value="Immunoglobulins"/>
    <property type="match status" value="4"/>
</dbReference>
<reference evidence="9" key="1">
    <citation type="submission" date="2025-08" db="UniProtKB">
        <authorList>
            <consortium name="RefSeq"/>
        </authorList>
    </citation>
    <scope>IDENTIFICATION</scope>
    <source>
        <tissue evidence="9">Gonads</tissue>
    </source>
</reference>
<dbReference type="SUPFAM" id="SSF48726">
    <property type="entry name" value="Immunoglobulin"/>
    <property type="match status" value="3"/>
</dbReference>
<accession>A0A1S3JJ41</accession>
<evidence type="ECO:0000256" key="1">
    <source>
        <dbReference type="ARBA" id="ARBA00004479"/>
    </source>
</evidence>
<name>A0A1S3JJ41_LINAN</name>
<protein>
    <submittedName>
        <fullName evidence="9">Roundabout homolog 1-like</fullName>
    </submittedName>
</protein>
<dbReference type="SMART" id="SM00408">
    <property type="entry name" value="IGc2"/>
    <property type="match status" value="3"/>
</dbReference>
<dbReference type="SMART" id="SM00060">
    <property type="entry name" value="FN3"/>
    <property type="match status" value="1"/>
</dbReference>
<dbReference type="InterPro" id="IPR003961">
    <property type="entry name" value="FN3_dom"/>
</dbReference>
<feature type="non-terminal residue" evidence="9">
    <location>
        <position position="1"/>
    </location>
</feature>
<dbReference type="OrthoDB" id="6150053at2759"/>
<dbReference type="FunCoup" id="A0A1S3JJ41">
    <property type="interactions" value="90"/>
</dbReference>
<dbReference type="CDD" id="cd00096">
    <property type="entry name" value="Ig"/>
    <property type="match status" value="1"/>
</dbReference>
<dbReference type="STRING" id="7574.A0A1S3JJ41"/>
<dbReference type="GO" id="GO:0005911">
    <property type="term" value="C:cell-cell junction"/>
    <property type="evidence" value="ECO:0007669"/>
    <property type="project" value="TreeGrafter"/>
</dbReference>
<keyword evidence="8" id="KW-1185">Reference proteome</keyword>
<dbReference type="PANTHER" id="PTHR11640:SF31">
    <property type="entry name" value="IRREGULAR CHIASM C-ROUGHEST PROTEIN-RELATED"/>
    <property type="match status" value="1"/>
</dbReference>
<dbReference type="InterPro" id="IPR051275">
    <property type="entry name" value="Cell_adhesion_signaling"/>
</dbReference>
<evidence type="ECO:0000256" key="5">
    <source>
        <dbReference type="ARBA" id="ARBA00023319"/>
    </source>
</evidence>
<dbReference type="AlphaFoldDB" id="A0A1S3JJ41"/>
<dbReference type="InterPro" id="IPR036179">
    <property type="entry name" value="Ig-like_dom_sf"/>
</dbReference>
<dbReference type="Pfam" id="PF13895">
    <property type="entry name" value="Ig_2"/>
    <property type="match status" value="1"/>
</dbReference>
<dbReference type="InterPro" id="IPR007110">
    <property type="entry name" value="Ig-like_dom"/>
</dbReference>
<feature type="domain" description="Ig-like" evidence="6">
    <location>
        <begin position="2"/>
        <end position="88"/>
    </location>
</feature>
<dbReference type="CDD" id="cd00063">
    <property type="entry name" value="FN3"/>
    <property type="match status" value="1"/>
</dbReference>
<dbReference type="PROSITE" id="PS50853">
    <property type="entry name" value="FN3"/>
    <property type="match status" value="1"/>
</dbReference>
<dbReference type="SUPFAM" id="SSF49265">
    <property type="entry name" value="Fibronectin type III"/>
    <property type="match status" value="1"/>
</dbReference>
<dbReference type="Pfam" id="PF13927">
    <property type="entry name" value="Ig_3"/>
    <property type="match status" value="1"/>
</dbReference>
<feature type="domain" description="Fibronectin type-III" evidence="7">
    <location>
        <begin position="283"/>
        <end position="384"/>
    </location>
</feature>
<proteinExistence type="predicted"/>
<gene>
    <name evidence="9" type="primary">LOC106173746</name>
</gene>
<evidence type="ECO:0000313" key="9">
    <source>
        <dbReference type="RefSeq" id="XP_013410430.1"/>
    </source>
</evidence>
<evidence type="ECO:0000259" key="6">
    <source>
        <dbReference type="PROSITE" id="PS50835"/>
    </source>
</evidence>
<dbReference type="InParanoid" id="A0A1S3JJ41"/>
<dbReference type="Pfam" id="PF00041">
    <property type="entry name" value="fn3"/>
    <property type="match status" value="1"/>
</dbReference>
<dbReference type="GO" id="GO:0098609">
    <property type="term" value="P:cell-cell adhesion"/>
    <property type="evidence" value="ECO:0007669"/>
    <property type="project" value="TreeGrafter"/>
</dbReference>
<dbReference type="GO" id="GO:0050839">
    <property type="term" value="F:cell adhesion molecule binding"/>
    <property type="evidence" value="ECO:0007669"/>
    <property type="project" value="TreeGrafter"/>
</dbReference>
<sequence>NPIISTQASPSSTVKEGDDVTLTCDVTKANPTVTSYVWSRTQDINNGVHNQASFTINQIQVEQNGTYTCYATAQSSRHGNLVGESNVTMTVQYLRVSVESIPATLENSSVSIHCKPQGIPGSFVYSNWRFLPFTGGQPVDLQRNQNPLILNNVQYTDAGTYICTASNSQFTKTSNVSLAVKYAAKKDPSSDRVTNLEVSADIGESATLTLYVIAYPKPTSYSWRKINGSLPSTYNQTDLEYESTLRVDRLRDSDYGTYVCSVDNGIGQSVFLFKLERKGKPDAPSNLEMFNVSAISVTVQWVSNKDGGYPQKFLVEYKTVDGPWISMSAVTDPGYKLTVLKKLPNLQPNTNYMFRVESMNGYQGGSGKQFASGGYSNTITVKTK</sequence>
<evidence type="ECO:0000256" key="2">
    <source>
        <dbReference type="ARBA" id="ARBA00023136"/>
    </source>
</evidence>
<evidence type="ECO:0000256" key="4">
    <source>
        <dbReference type="ARBA" id="ARBA00023180"/>
    </source>
</evidence>
<feature type="domain" description="Ig-like" evidence="6">
    <location>
        <begin position="188"/>
        <end position="265"/>
    </location>
</feature>
<dbReference type="Pfam" id="PF00047">
    <property type="entry name" value="ig"/>
    <property type="match status" value="1"/>
</dbReference>
<dbReference type="KEGG" id="lak:106173746"/>
<dbReference type="PROSITE" id="PS50835">
    <property type="entry name" value="IG_LIKE"/>
    <property type="match status" value="3"/>
</dbReference>
<evidence type="ECO:0000256" key="3">
    <source>
        <dbReference type="ARBA" id="ARBA00023157"/>
    </source>
</evidence>
<evidence type="ECO:0000313" key="8">
    <source>
        <dbReference type="Proteomes" id="UP000085678"/>
    </source>
</evidence>
<feature type="domain" description="Ig-like" evidence="6">
    <location>
        <begin position="106"/>
        <end position="179"/>
    </location>
</feature>
<dbReference type="PANTHER" id="PTHR11640">
    <property type="entry name" value="NEPHRIN"/>
    <property type="match status" value="1"/>
</dbReference>